<evidence type="ECO:0000313" key="3">
    <source>
        <dbReference type="Proteomes" id="UP000830835"/>
    </source>
</evidence>
<dbReference type="PANTHER" id="PTHR46190">
    <property type="entry name" value="SI:CH211-201H21.5-RELATED"/>
    <property type="match status" value="1"/>
</dbReference>
<dbReference type="EMBL" id="JAFIRA010000046">
    <property type="protein sequence ID" value="MCJ2544098.1"/>
    <property type="molecule type" value="Genomic_DNA"/>
</dbReference>
<organism evidence="2 3">
    <name type="scientific">Thermostichus vulcanus str. 'Rupite'</name>
    <dbReference type="NCBI Taxonomy" id="2813851"/>
    <lineage>
        <taxon>Bacteria</taxon>
        <taxon>Bacillati</taxon>
        <taxon>Cyanobacteriota</taxon>
        <taxon>Cyanophyceae</taxon>
        <taxon>Thermostichales</taxon>
        <taxon>Thermostichaceae</taxon>
        <taxon>Thermostichus</taxon>
    </lineage>
</organism>
<dbReference type="InterPro" id="IPR036452">
    <property type="entry name" value="Ribo_hydro-like"/>
</dbReference>
<protein>
    <submittedName>
        <fullName evidence="2">Nucleoside hydrolase</fullName>
    </submittedName>
</protein>
<evidence type="ECO:0000259" key="1">
    <source>
        <dbReference type="Pfam" id="PF01156"/>
    </source>
</evidence>
<dbReference type="InterPro" id="IPR001910">
    <property type="entry name" value="Inosine/uridine_hydrolase_dom"/>
</dbReference>
<reference evidence="2" key="1">
    <citation type="submission" date="2021-02" db="EMBL/GenBank/DDBJ databases">
        <title>The CRISPR/cas machinery reduction and long-range gene transfer in the hot spring cyanobacterium Synechococcus.</title>
        <authorList>
            <person name="Dvorak P."/>
            <person name="Jahodarova E."/>
            <person name="Hasler P."/>
            <person name="Poulickova A."/>
        </authorList>
    </citation>
    <scope>NUCLEOTIDE SEQUENCE</scope>
    <source>
        <strain evidence="2">Rupite</strain>
    </source>
</reference>
<comment type="caution">
    <text evidence="2">The sequence shown here is derived from an EMBL/GenBank/DDBJ whole genome shotgun (WGS) entry which is preliminary data.</text>
</comment>
<name>A0ABT0CE86_THEVL</name>
<dbReference type="Proteomes" id="UP000830835">
    <property type="component" value="Unassembled WGS sequence"/>
</dbReference>
<keyword evidence="2" id="KW-0378">Hydrolase</keyword>
<dbReference type="SUPFAM" id="SSF53590">
    <property type="entry name" value="Nucleoside hydrolase"/>
    <property type="match status" value="1"/>
</dbReference>
<dbReference type="CDD" id="cd02649">
    <property type="entry name" value="nuc_hydro_CeIAG"/>
    <property type="match status" value="1"/>
</dbReference>
<dbReference type="InterPro" id="IPR052775">
    <property type="entry name" value="IUN_hydrolase"/>
</dbReference>
<accession>A0ABT0CE86</accession>
<proteinExistence type="predicted"/>
<dbReference type="Gene3D" id="3.90.245.10">
    <property type="entry name" value="Ribonucleoside hydrolase-like"/>
    <property type="match status" value="1"/>
</dbReference>
<sequence>MALQRFLIDTDTAGDDVTSILFGLLWPNSRVEAITICAGNLDLEQCSENALYTLEVAGKAGIPVYPGASKPLVGKLVTAAYVHGEDGMGNSFFPKAKQRPESLFAPAAIVELANRYAGELQIIAQAPLTNLALALAQDPTLPQKVKKLWIMGGTNNALGNITPAAEFNFYVDPEAAQIVLQAGFDVVLSPWDLSVSDGLLTQEELEPILSLDTPLSRFYLAVNRVAWEFNRSHPGGGGLNGITHPDSLTMAMALQPELIRESRRHYVDVECRGERTRGYSLVDRLGIMGQPANAEVVLRADKLAFREMLIKLLGH</sequence>
<dbReference type="RefSeq" id="WP_244352292.1">
    <property type="nucleotide sequence ID" value="NZ_JAFIRA010000046.1"/>
</dbReference>
<dbReference type="GO" id="GO:0016787">
    <property type="term" value="F:hydrolase activity"/>
    <property type="evidence" value="ECO:0007669"/>
    <property type="project" value="UniProtKB-KW"/>
</dbReference>
<dbReference type="Pfam" id="PF01156">
    <property type="entry name" value="IU_nuc_hydro"/>
    <property type="match status" value="1"/>
</dbReference>
<dbReference type="PANTHER" id="PTHR46190:SF1">
    <property type="entry name" value="SI:CH211-201H21.5"/>
    <property type="match status" value="1"/>
</dbReference>
<gene>
    <name evidence="2" type="ORF">JX360_14495</name>
</gene>
<keyword evidence="3" id="KW-1185">Reference proteome</keyword>
<feature type="domain" description="Inosine/uridine-preferring nucleoside hydrolase" evidence="1">
    <location>
        <begin position="7"/>
        <end position="306"/>
    </location>
</feature>
<evidence type="ECO:0000313" key="2">
    <source>
        <dbReference type="EMBL" id="MCJ2544098.1"/>
    </source>
</evidence>